<organism evidence="1 2">
    <name type="scientific">Oceanobacillus picturae</name>
    <dbReference type="NCBI Taxonomy" id="171693"/>
    <lineage>
        <taxon>Bacteria</taxon>
        <taxon>Bacillati</taxon>
        <taxon>Bacillota</taxon>
        <taxon>Bacilli</taxon>
        <taxon>Bacillales</taxon>
        <taxon>Bacillaceae</taxon>
        <taxon>Oceanobacillus</taxon>
    </lineage>
</organism>
<proteinExistence type="predicted"/>
<comment type="caution">
    <text evidence="1">The sequence shown here is derived from an EMBL/GenBank/DDBJ whole genome shotgun (WGS) entry which is preliminary data.</text>
</comment>
<reference evidence="2" key="1">
    <citation type="submission" date="2015-07" db="EMBL/GenBank/DDBJ databases">
        <title>Draft Genome Sequence of Oceanobacillus picturae Heshi-B3 that Was Isolated from Fermented Rice Bran with Aging Salted Mackerel, Which Was Named Heshiko as Traditional Fermented Seafood in Japan.</title>
        <authorList>
            <person name="Akuzawa S."/>
            <person name="Nakagawa J."/>
            <person name="Kanekatsu T."/>
            <person name="Kanesaki Y."/>
            <person name="Suzuki T."/>
        </authorList>
    </citation>
    <scope>NUCLEOTIDE SEQUENCE [LARGE SCALE GENOMIC DNA]</scope>
    <source>
        <strain evidence="2">Heshi-B3</strain>
    </source>
</reference>
<sequence length="50" mass="5880">MISKNTNEKTLASTQAKKRFQALRKDCFLEGWIQRIVKIPAETKFDKPRN</sequence>
<dbReference type="EMBL" id="BBXV01000014">
    <property type="protein sequence ID" value="GAQ17531.1"/>
    <property type="molecule type" value="Genomic_DNA"/>
</dbReference>
<gene>
    <name evidence="1" type="ORF">OPHB3_1456</name>
</gene>
<dbReference type="Proteomes" id="UP000052946">
    <property type="component" value="Unassembled WGS sequence"/>
</dbReference>
<accession>A0A0U9H589</accession>
<evidence type="ECO:0000313" key="1">
    <source>
        <dbReference type="EMBL" id="GAQ17531.1"/>
    </source>
</evidence>
<dbReference type="AlphaFoldDB" id="A0A0U9H589"/>
<reference evidence="1 2" key="2">
    <citation type="journal article" date="2016" name="Genome Announc.">
        <title>Draft Genome Sequence of Oceanobacillus picturae Heshi-B3, Isolated from Fermented Rice Bran in a Traditional Japanese Seafood Dish.</title>
        <authorList>
            <person name="Akuzawa S."/>
            <person name="Nagaoka J."/>
            <person name="Kanekatsu M."/>
            <person name="Kanesaki Y."/>
            <person name="Suzuki T."/>
        </authorList>
    </citation>
    <scope>NUCLEOTIDE SEQUENCE [LARGE SCALE GENOMIC DNA]</scope>
    <source>
        <strain evidence="1 2">Heshi-B3</strain>
    </source>
</reference>
<protein>
    <submittedName>
        <fullName evidence="1">UBA/THIF-type NAD/FAD binding protein</fullName>
    </submittedName>
</protein>
<name>A0A0U9H589_9BACI</name>
<evidence type="ECO:0000313" key="2">
    <source>
        <dbReference type="Proteomes" id="UP000052946"/>
    </source>
</evidence>